<dbReference type="Pfam" id="PF01232">
    <property type="entry name" value="Mannitol_dh"/>
    <property type="match status" value="1"/>
</dbReference>
<dbReference type="Proteomes" id="UP000526501">
    <property type="component" value="Unassembled WGS sequence"/>
</dbReference>
<evidence type="ECO:0000259" key="4">
    <source>
        <dbReference type="Pfam" id="PF08125"/>
    </source>
</evidence>
<dbReference type="SUPFAM" id="SSF51735">
    <property type="entry name" value="NAD(P)-binding Rossmann-fold domains"/>
    <property type="match status" value="1"/>
</dbReference>
<sequence length="485" mass="54764">MKLNRESAGSLPVRPERVIQFGEGNFLRAFCDWIIQRMNDELGFNSSVAVVQPIAQGLGDLINSQDGLYHLILEGVKDGNPVREKQLIDCITRCINPYSDYEAYENLFLSPDVRFVVSNTTEAGIQWAEGETLEMKPQPSFPGKMTALLYNRFKKFEGAADKGLIVICCELIEDNADRLQELVLKHAAEWGLEEAFVQWLETACAFCSTLVDRIVPGFPKENIGEIQEELGFEDQLVVVGEHYHNWVVKAPEWVAEEFPAHKAGLNVSFVDEAKQREIRDQKVRILNGSHTGTMAVAFLSGIDTVREAMEDEVVGKFVKDMVAKEIVPNIPGDQEYLQSFASKILERFYNPFIRHEWLTISLNSMSKWETRVLPSLLDSLKNEGRLPERITLSLAALIAFYRQKRAKGPYSCKDNADILELYSKVWSAYEAGSLSLKDLVKEVLAYQSNWKRDLNEIPGLTDSVTQKLESILADGMLETVKGLQS</sequence>
<dbReference type="Pfam" id="PF08125">
    <property type="entry name" value="Mannitol_dh_C"/>
    <property type="match status" value="1"/>
</dbReference>
<accession>A0A7X1E6F2</accession>
<name>A0A7X1E6F2_9BACT</name>
<dbReference type="InterPro" id="IPR000669">
    <property type="entry name" value="Mannitol_DH"/>
</dbReference>
<dbReference type="Gene3D" id="3.40.50.720">
    <property type="entry name" value="NAD(P)-binding Rossmann-like Domain"/>
    <property type="match status" value="1"/>
</dbReference>
<feature type="domain" description="Mannitol dehydrogenase C-terminal" evidence="4">
    <location>
        <begin position="281"/>
        <end position="471"/>
    </location>
</feature>
<dbReference type="InterPro" id="IPR013118">
    <property type="entry name" value="Mannitol_DH_C"/>
</dbReference>
<organism evidence="5 6">
    <name type="scientific">Pelagicoccus albus</name>
    <dbReference type="NCBI Taxonomy" id="415222"/>
    <lineage>
        <taxon>Bacteria</taxon>
        <taxon>Pseudomonadati</taxon>
        <taxon>Verrucomicrobiota</taxon>
        <taxon>Opitutia</taxon>
        <taxon>Puniceicoccales</taxon>
        <taxon>Pelagicoccaceae</taxon>
        <taxon>Pelagicoccus</taxon>
    </lineage>
</organism>
<dbReference type="PANTHER" id="PTHR30524:SF0">
    <property type="entry name" value="ALTRONATE OXIDOREDUCTASE-RELATED"/>
    <property type="match status" value="1"/>
</dbReference>
<dbReference type="GO" id="GO:0009026">
    <property type="term" value="F:tagaturonate reductase activity"/>
    <property type="evidence" value="ECO:0007669"/>
    <property type="project" value="TreeGrafter"/>
</dbReference>
<reference evidence="5 6" key="1">
    <citation type="submission" date="2020-07" db="EMBL/GenBank/DDBJ databases">
        <authorList>
            <person name="Feng X."/>
        </authorList>
    </citation>
    <scope>NUCLEOTIDE SEQUENCE [LARGE SCALE GENOMIC DNA]</scope>
    <source>
        <strain evidence="5 6">JCM23202</strain>
    </source>
</reference>
<dbReference type="InterPro" id="IPR008927">
    <property type="entry name" value="6-PGluconate_DH-like_C_sf"/>
</dbReference>
<dbReference type="GO" id="GO:0019698">
    <property type="term" value="P:D-galacturonate catabolic process"/>
    <property type="evidence" value="ECO:0007669"/>
    <property type="project" value="TreeGrafter"/>
</dbReference>
<gene>
    <name evidence="5" type="ORF">H5P27_01000</name>
</gene>
<dbReference type="NCBIfam" id="NF002969">
    <property type="entry name" value="PRK03643.1"/>
    <property type="match status" value="1"/>
</dbReference>
<keyword evidence="6" id="KW-1185">Reference proteome</keyword>
<dbReference type="PRINTS" id="PR00084">
    <property type="entry name" value="MTLDHDRGNASE"/>
</dbReference>
<dbReference type="PANTHER" id="PTHR30524">
    <property type="entry name" value="MANNITOL-1-PHOSPHATE 5-DEHYDROGENASE"/>
    <property type="match status" value="1"/>
</dbReference>
<dbReference type="InterPro" id="IPR036291">
    <property type="entry name" value="NAD(P)-bd_dom_sf"/>
</dbReference>
<feature type="domain" description="Mannitol dehydrogenase N-terminal" evidence="3">
    <location>
        <begin position="17"/>
        <end position="257"/>
    </location>
</feature>
<evidence type="ECO:0000313" key="5">
    <source>
        <dbReference type="EMBL" id="MBC2604625.1"/>
    </source>
</evidence>
<dbReference type="InterPro" id="IPR013328">
    <property type="entry name" value="6PGD_dom2"/>
</dbReference>
<dbReference type="Gene3D" id="1.10.1040.10">
    <property type="entry name" value="N-(1-d-carboxylethyl)-l-norvaline Dehydrogenase, domain 2"/>
    <property type="match status" value="1"/>
</dbReference>
<dbReference type="GO" id="GO:0005829">
    <property type="term" value="C:cytosol"/>
    <property type="evidence" value="ECO:0007669"/>
    <property type="project" value="TreeGrafter"/>
</dbReference>
<dbReference type="EMBL" id="JACHVC010000001">
    <property type="protein sequence ID" value="MBC2604625.1"/>
    <property type="molecule type" value="Genomic_DNA"/>
</dbReference>
<protein>
    <submittedName>
        <fullName evidence="5">Tagaturonate reductase</fullName>
    </submittedName>
</protein>
<dbReference type="GO" id="GO:0008926">
    <property type="term" value="F:mannitol-1-phosphate 5-dehydrogenase activity"/>
    <property type="evidence" value="ECO:0007669"/>
    <property type="project" value="TreeGrafter"/>
</dbReference>
<evidence type="ECO:0000256" key="2">
    <source>
        <dbReference type="ARBA" id="ARBA00023027"/>
    </source>
</evidence>
<dbReference type="InterPro" id="IPR013131">
    <property type="entry name" value="Mannitol_DH_N"/>
</dbReference>
<proteinExistence type="predicted"/>
<evidence type="ECO:0000256" key="1">
    <source>
        <dbReference type="ARBA" id="ARBA00023002"/>
    </source>
</evidence>
<keyword evidence="1" id="KW-0560">Oxidoreductase</keyword>
<dbReference type="SUPFAM" id="SSF48179">
    <property type="entry name" value="6-phosphogluconate dehydrogenase C-terminal domain-like"/>
    <property type="match status" value="1"/>
</dbReference>
<comment type="caution">
    <text evidence="5">The sequence shown here is derived from an EMBL/GenBank/DDBJ whole genome shotgun (WGS) entry which is preliminary data.</text>
</comment>
<dbReference type="AlphaFoldDB" id="A0A7X1E6F2"/>
<evidence type="ECO:0000259" key="3">
    <source>
        <dbReference type="Pfam" id="PF01232"/>
    </source>
</evidence>
<dbReference type="RefSeq" id="WP_185658516.1">
    <property type="nucleotide sequence ID" value="NZ_CAWPOO010000001.1"/>
</dbReference>
<dbReference type="GO" id="GO:0019592">
    <property type="term" value="P:mannitol catabolic process"/>
    <property type="evidence" value="ECO:0007669"/>
    <property type="project" value="TreeGrafter"/>
</dbReference>
<keyword evidence="2" id="KW-0520">NAD</keyword>
<evidence type="ECO:0000313" key="6">
    <source>
        <dbReference type="Proteomes" id="UP000526501"/>
    </source>
</evidence>